<evidence type="ECO:0000256" key="1">
    <source>
        <dbReference type="SAM" id="MobiDB-lite"/>
    </source>
</evidence>
<feature type="region of interest" description="Disordered" evidence="1">
    <location>
        <begin position="213"/>
        <end position="353"/>
    </location>
</feature>
<dbReference type="Proteomes" id="UP001189429">
    <property type="component" value="Unassembled WGS sequence"/>
</dbReference>
<gene>
    <name evidence="2" type="ORF">PCOR1329_LOCUS23638</name>
</gene>
<feature type="compositionally biased region" description="Acidic residues" evidence="1">
    <location>
        <begin position="332"/>
        <end position="342"/>
    </location>
</feature>
<evidence type="ECO:0000313" key="2">
    <source>
        <dbReference type="EMBL" id="CAK0822687.1"/>
    </source>
</evidence>
<proteinExistence type="predicted"/>
<feature type="compositionally biased region" description="Basic and acidic residues" evidence="1">
    <location>
        <begin position="299"/>
        <end position="320"/>
    </location>
</feature>
<dbReference type="EMBL" id="CAUYUJ010008035">
    <property type="protein sequence ID" value="CAK0822687.1"/>
    <property type="molecule type" value="Genomic_DNA"/>
</dbReference>
<name>A0ABN9RZU0_9DINO</name>
<feature type="compositionally biased region" description="Acidic residues" evidence="1">
    <location>
        <begin position="80"/>
        <end position="99"/>
    </location>
</feature>
<sequence length="353" mass="38431">VITRINADPNGWCRDGVDWARANAMHFGLDTSMSDSDGHDAGHEDGRGAAAGSEPHGDALQDGETATQDPYDGLQRDHDGPDDEDMDGTADTGDYDGEMSDGALEVYVPRQHQRAESARERIEAMQAAEETYADDLGTAKDDGIGENAADTIKGSCWWDRLSTTELDVYCAQKLLDEYYEEWGHDNDDDVDPLWTYQELARYINNRHARAIAQEASQGSQGTCAELDKGKGTEQLDKSKGTRKLDKGKGTEQLEEGNSTSNLDKGTGTGQLDKGKDTKQPDKGTGTGDLDTGKGTAQFDKGKGTGKEQQPRTRYETRRGILEASSQANFEQVADELETDDDSPTSPFHIVDHG</sequence>
<feature type="compositionally biased region" description="Basic and acidic residues" evidence="1">
    <location>
        <begin position="36"/>
        <end position="47"/>
    </location>
</feature>
<organism evidence="2 3">
    <name type="scientific">Prorocentrum cordatum</name>
    <dbReference type="NCBI Taxonomy" id="2364126"/>
    <lineage>
        <taxon>Eukaryota</taxon>
        <taxon>Sar</taxon>
        <taxon>Alveolata</taxon>
        <taxon>Dinophyceae</taxon>
        <taxon>Prorocentrales</taxon>
        <taxon>Prorocentraceae</taxon>
        <taxon>Prorocentrum</taxon>
    </lineage>
</organism>
<comment type="caution">
    <text evidence="2">The sequence shown here is derived from an EMBL/GenBank/DDBJ whole genome shotgun (WGS) entry which is preliminary data.</text>
</comment>
<feature type="compositionally biased region" description="Basic and acidic residues" evidence="1">
    <location>
        <begin position="225"/>
        <end position="251"/>
    </location>
</feature>
<feature type="compositionally biased region" description="Basic and acidic residues" evidence="1">
    <location>
        <begin position="272"/>
        <end position="281"/>
    </location>
</feature>
<keyword evidence="3" id="KW-1185">Reference proteome</keyword>
<reference evidence="2" key="1">
    <citation type="submission" date="2023-10" db="EMBL/GenBank/DDBJ databases">
        <authorList>
            <person name="Chen Y."/>
            <person name="Shah S."/>
            <person name="Dougan E. K."/>
            <person name="Thang M."/>
            <person name="Chan C."/>
        </authorList>
    </citation>
    <scope>NUCLEOTIDE SEQUENCE [LARGE SCALE GENOMIC DNA]</scope>
</reference>
<feature type="non-terminal residue" evidence="2">
    <location>
        <position position="353"/>
    </location>
</feature>
<evidence type="ECO:0000313" key="3">
    <source>
        <dbReference type="Proteomes" id="UP001189429"/>
    </source>
</evidence>
<protein>
    <recommendedName>
        <fullName evidence="4">Phospholipase B-like</fullName>
    </recommendedName>
</protein>
<feature type="non-terminal residue" evidence="2">
    <location>
        <position position="1"/>
    </location>
</feature>
<evidence type="ECO:0008006" key="4">
    <source>
        <dbReference type="Google" id="ProtNLM"/>
    </source>
</evidence>
<accession>A0ABN9RZU0</accession>
<feature type="region of interest" description="Disordered" evidence="1">
    <location>
        <begin position="31"/>
        <end position="100"/>
    </location>
</feature>